<keyword evidence="2" id="KW-0175">Coiled coil</keyword>
<dbReference type="InterPro" id="IPR014756">
    <property type="entry name" value="Ig_E-set"/>
</dbReference>
<dbReference type="SUPFAM" id="SSF50729">
    <property type="entry name" value="PH domain-like"/>
    <property type="match status" value="1"/>
</dbReference>
<dbReference type="InterPro" id="IPR001298">
    <property type="entry name" value="Filamin/ABP280_rpt"/>
</dbReference>
<dbReference type="InterPro" id="IPR001849">
    <property type="entry name" value="PH_domain"/>
</dbReference>
<reference evidence="5" key="1">
    <citation type="submission" date="2023-03" db="EMBL/GenBank/DDBJ databases">
        <authorList>
            <person name="Steffen K."/>
            <person name="Cardenas P."/>
        </authorList>
    </citation>
    <scope>NUCLEOTIDE SEQUENCE</scope>
</reference>
<dbReference type="SUPFAM" id="SSF81296">
    <property type="entry name" value="E set domains"/>
    <property type="match status" value="1"/>
</dbReference>
<protein>
    <recommendedName>
        <fullName evidence="4">PH domain-containing protein</fullName>
    </recommendedName>
</protein>
<dbReference type="InterPro" id="IPR011993">
    <property type="entry name" value="PH-like_dom_sf"/>
</dbReference>
<evidence type="ECO:0000259" key="4">
    <source>
        <dbReference type="PROSITE" id="PS50003"/>
    </source>
</evidence>
<feature type="domain" description="PH" evidence="4">
    <location>
        <begin position="342"/>
        <end position="437"/>
    </location>
</feature>
<feature type="region of interest" description="Disordered" evidence="3">
    <location>
        <begin position="211"/>
        <end position="279"/>
    </location>
</feature>
<dbReference type="Gene3D" id="2.60.40.10">
    <property type="entry name" value="Immunoglobulins"/>
    <property type="match status" value="1"/>
</dbReference>
<keyword evidence="6" id="KW-1185">Reference proteome</keyword>
<feature type="coiled-coil region" evidence="2">
    <location>
        <begin position="294"/>
        <end position="342"/>
    </location>
</feature>
<name>A0AA35XIB5_GEOBA</name>
<evidence type="ECO:0000256" key="3">
    <source>
        <dbReference type="SAM" id="MobiDB-lite"/>
    </source>
</evidence>
<dbReference type="InterPro" id="IPR017868">
    <property type="entry name" value="Filamin/ABP280_repeat-like"/>
</dbReference>
<feature type="region of interest" description="Disordered" evidence="3">
    <location>
        <begin position="1"/>
        <end position="94"/>
    </location>
</feature>
<dbReference type="PROSITE" id="PS50003">
    <property type="entry name" value="PH_DOMAIN"/>
    <property type="match status" value="1"/>
</dbReference>
<feature type="compositionally biased region" description="Polar residues" evidence="3">
    <location>
        <begin position="37"/>
        <end position="46"/>
    </location>
</feature>
<evidence type="ECO:0000313" key="5">
    <source>
        <dbReference type="EMBL" id="CAI8053426.1"/>
    </source>
</evidence>
<feature type="repeat" description="Filamin" evidence="1">
    <location>
        <begin position="94"/>
        <end position="188"/>
    </location>
</feature>
<dbReference type="Proteomes" id="UP001174909">
    <property type="component" value="Unassembled WGS sequence"/>
</dbReference>
<accession>A0AA35XIB5</accession>
<comment type="caution">
    <text evidence="5">The sequence shown here is derived from an EMBL/GenBank/DDBJ whole genome shotgun (WGS) entry which is preliminary data.</text>
</comment>
<feature type="compositionally biased region" description="Low complexity" evidence="3">
    <location>
        <begin position="228"/>
        <end position="243"/>
    </location>
</feature>
<dbReference type="Pfam" id="PF00169">
    <property type="entry name" value="PH"/>
    <property type="match status" value="1"/>
</dbReference>
<proteinExistence type="predicted"/>
<dbReference type="Pfam" id="PF00630">
    <property type="entry name" value="Filamin"/>
    <property type="match status" value="1"/>
</dbReference>
<evidence type="ECO:0000256" key="1">
    <source>
        <dbReference type="PROSITE-ProRule" id="PRU00087"/>
    </source>
</evidence>
<evidence type="ECO:0000256" key="2">
    <source>
        <dbReference type="SAM" id="Coils"/>
    </source>
</evidence>
<organism evidence="5 6">
    <name type="scientific">Geodia barretti</name>
    <name type="common">Barrett's horny sponge</name>
    <dbReference type="NCBI Taxonomy" id="519541"/>
    <lineage>
        <taxon>Eukaryota</taxon>
        <taxon>Metazoa</taxon>
        <taxon>Porifera</taxon>
        <taxon>Demospongiae</taxon>
        <taxon>Heteroscleromorpha</taxon>
        <taxon>Tetractinellida</taxon>
        <taxon>Astrophorina</taxon>
        <taxon>Geodiidae</taxon>
        <taxon>Geodia</taxon>
    </lineage>
</organism>
<sequence length="437" mass="47374">MQKEREKQEKKLEKERKKLEENERKQREREAKINAKEQPQQNGAEATGEKSTGEQTTKENGAPASPPQSPPGADAAAETAATTSTVNGHQRPVSAHCWPEKVKVAEPPGQITGFGEPIAIIFDATRAGEGPMSASCTGASVGAVPVAVSEPWSAIFNVHFTPNSADVYTLSVKWGGVDIAGSPFTINLSRLSDTNGGSCSWIAPACNAGCRGKEEGGRKEQRQKTAASFSSEGSSGSQPYPSQQHRETPPSSSYQPVPGVTTHGGGVPAANQPLPLPMGYPSTKADVSYLDEINKKLQQANDGLGQEVANLKKKMGEFEEKLSNIELTSRAAEDERKELSANISLRGWLYKRGIKGPTANVWRHRYFRCDQGNKIYYYKSADEPTPKGCIDLEKVESVSEVESDAQQESESEKFCFNLVDYGHSVPEELASEEQICL</sequence>
<evidence type="ECO:0000313" key="6">
    <source>
        <dbReference type="Proteomes" id="UP001174909"/>
    </source>
</evidence>
<dbReference type="SMART" id="SM00557">
    <property type="entry name" value="IG_FLMN"/>
    <property type="match status" value="1"/>
</dbReference>
<dbReference type="PROSITE" id="PS50194">
    <property type="entry name" value="FILAMIN_REPEAT"/>
    <property type="match status" value="1"/>
</dbReference>
<dbReference type="Gene3D" id="2.30.29.30">
    <property type="entry name" value="Pleckstrin-homology domain (PH domain)/Phosphotyrosine-binding domain (PTB)"/>
    <property type="match status" value="1"/>
</dbReference>
<feature type="compositionally biased region" description="Basic and acidic residues" evidence="3">
    <location>
        <begin position="1"/>
        <end position="35"/>
    </location>
</feature>
<dbReference type="EMBL" id="CASHTH010004092">
    <property type="protein sequence ID" value="CAI8053426.1"/>
    <property type="molecule type" value="Genomic_DNA"/>
</dbReference>
<feature type="compositionally biased region" description="Basic and acidic residues" evidence="3">
    <location>
        <begin position="211"/>
        <end position="223"/>
    </location>
</feature>
<gene>
    <name evidence="5" type="ORF">GBAR_LOCUS29225</name>
</gene>
<dbReference type="AlphaFoldDB" id="A0AA35XIB5"/>
<dbReference type="InterPro" id="IPR013783">
    <property type="entry name" value="Ig-like_fold"/>
</dbReference>
<feature type="compositionally biased region" description="Low complexity" evidence="3">
    <location>
        <begin position="71"/>
        <end position="85"/>
    </location>
</feature>